<evidence type="ECO:0000256" key="1">
    <source>
        <dbReference type="SAM" id="MobiDB-lite"/>
    </source>
</evidence>
<dbReference type="AlphaFoldDB" id="A0AAX6ESC1"/>
<proteinExistence type="predicted"/>
<gene>
    <name evidence="2" type="ORF">M6B38_106760</name>
</gene>
<evidence type="ECO:0000313" key="2">
    <source>
        <dbReference type="EMBL" id="KAJ6806980.1"/>
    </source>
</evidence>
<dbReference type="Proteomes" id="UP001140949">
    <property type="component" value="Unassembled WGS sequence"/>
</dbReference>
<name>A0AAX6ESC1_IRIPA</name>
<accession>A0AAX6ESC1</accession>
<feature type="region of interest" description="Disordered" evidence="1">
    <location>
        <begin position="19"/>
        <end position="58"/>
    </location>
</feature>
<keyword evidence="3" id="KW-1185">Reference proteome</keyword>
<feature type="compositionally biased region" description="Basic and acidic residues" evidence="1">
    <location>
        <begin position="43"/>
        <end position="57"/>
    </location>
</feature>
<organism evidence="2 3">
    <name type="scientific">Iris pallida</name>
    <name type="common">Sweet iris</name>
    <dbReference type="NCBI Taxonomy" id="29817"/>
    <lineage>
        <taxon>Eukaryota</taxon>
        <taxon>Viridiplantae</taxon>
        <taxon>Streptophyta</taxon>
        <taxon>Embryophyta</taxon>
        <taxon>Tracheophyta</taxon>
        <taxon>Spermatophyta</taxon>
        <taxon>Magnoliopsida</taxon>
        <taxon>Liliopsida</taxon>
        <taxon>Asparagales</taxon>
        <taxon>Iridaceae</taxon>
        <taxon>Iridoideae</taxon>
        <taxon>Irideae</taxon>
        <taxon>Iris</taxon>
    </lineage>
</organism>
<sequence length="198" mass="22675">MVERSTLLYARRGKKLHSSFRRRTRILDPTRSRSGPTTSTPLPEREKPPPEERKSVRACESYDTCPWWGGEEMEDAVAVAPRWRTGATTSSGLRWTRRGTRGGRVQGEDAPVLADVAEGWPGRGEGRLGRLWGRSSRVDAEAGKAEEYRTVGPPRWWRWWGPALSWQLRRFEAVLCRGGLAVLYPRITSLIDQMRWKE</sequence>
<protein>
    <submittedName>
        <fullName evidence="2">Uncharacterized protein</fullName>
    </submittedName>
</protein>
<reference evidence="2" key="1">
    <citation type="journal article" date="2023" name="GigaByte">
        <title>Genome assembly of the bearded iris, Iris pallida Lam.</title>
        <authorList>
            <person name="Bruccoleri R.E."/>
            <person name="Oakeley E.J."/>
            <person name="Faust A.M.E."/>
            <person name="Altorfer M."/>
            <person name="Dessus-Babus S."/>
            <person name="Burckhardt D."/>
            <person name="Oertli M."/>
            <person name="Naumann U."/>
            <person name="Petersen F."/>
            <person name="Wong J."/>
        </authorList>
    </citation>
    <scope>NUCLEOTIDE SEQUENCE</scope>
    <source>
        <strain evidence="2">GSM-AAB239-AS_SAM_17_03QT</strain>
    </source>
</reference>
<comment type="caution">
    <text evidence="2">The sequence shown here is derived from an EMBL/GenBank/DDBJ whole genome shotgun (WGS) entry which is preliminary data.</text>
</comment>
<dbReference type="EMBL" id="JANAVB010034416">
    <property type="protein sequence ID" value="KAJ6806980.1"/>
    <property type="molecule type" value="Genomic_DNA"/>
</dbReference>
<evidence type="ECO:0000313" key="3">
    <source>
        <dbReference type="Proteomes" id="UP001140949"/>
    </source>
</evidence>
<feature type="compositionally biased region" description="Low complexity" evidence="1">
    <location>
        <begin position="32"/>
        <end position="42"/>
    </location>
</feature>
<reference evidence="2" key="2">
    <citation type="submission" date="2023-04" db="EMBL/GenBank/DDBJ databases">
        <authorList>
            <person name="Bruccoleri R.E."/>
            <person name="Oakeley E.J."/>
            <person name="Faust A.-M."/>
            <person name="Dessus-Babus S."/>
            <person name="Altorfer M."/>
            <person name="Burckhardt D."/>
            <person name="Oertli M."/>
            <person name="Naumann U."/>
            <person name="Petersen F."/>
            <person name="Wong J."/>
        </authorList>
    </citation>
    <scope>NUCLEOTIDE SEQUENCE</scope>
    <source>
        <strain evidence="2">GSM-AAB239-AS_SAM_17_03QT</strain>
        <tissue evidence="2">Leaf</tissue>
    </source>
</reference>